<reference evidence="8 9" key="1">
    <citation type="journal article" date="2016" name="Nat. Commun.">
        <title>Thousands of microbial genomes shed light on interconnected biogeochemical processes in an aquifer system.</title>
        <authorList>
            <person name="Anantharaman K."/>
            <person name="Brown C.T."/>
            <person name="Hug L.A."/>
            <person name="Sharon I."/>
            <person name="Castelle C.J."/>
            <person name="Probst A.J."/>
            <person name="Thomas B.C."/>
            <person name="Singh A."/>
            <person name="Wilkins M.J."/>
            <person name="Karaoz U."/>
            <person name="Brodie E.L."/>
            <person name="Williams K.H."/>
            <person name="Hubbard S.S."/>
            <person name="Banfield J.F."/>
        </authorList>
    </citation>
    <scope>NUCLEOTIDE SEQUENCE [LARGE SCALE GENOMIC DNA]</scope>
</reference>
<name>A0A1F5KKE9_9BACT</name>
<protein>
    <recommendedName>
        <fullName evidence="7">Inorganic pyrophosphatase</fullName>
        <ecNumber evidence="7">3.6.1.1</ecNumber>
    </recommendedName>
    <alternativeName>
        <fullName evidence="7">Pyrophosphate phospho-hydrolase</fullName>
        <shortName evidence="7">PPase</shortName>
    </alternativeName>
</protein>
<evidence type="ECO:0000256" key="1">
    <source>
        <dbReference type="ARBA" id="ARBA00001946"/>
    </source>
</evidence>
<evidence type="ECO:0000256" key="2">
    <source>
        <dbReference type="ARBA" id="ARBA00022490"/>
    </source>
</evidence>
<dbReference type="GO" id="GO:0004427">
    <property type="term" value="F:inorganic diphosphate phosphatase activity"/>
    <property type="evidence" value="ECO:0007669"/>
    <property type="project" value="UniProtKB-UniRule"/>
</dbReference>
<dbReference type="Proteomes" id="UP000177328">
    <property type="component" value="Unassembled WGS sequence"/>
</dbReference>
<proteinExistence type="inferred from homology"/>
<feature type="binding site" evidence="7">
    <location>
        <position position="102"/>
    </location>
    <ligand>
        <name>Mg(2+)</name>
        <dbReference type="ChEBI" id="CHEBI:18420"/>
        <label>1</label>
    </ligand>
</feature>
<sequence>MSIKNLPRGEKYPEEFNLVIEMPKGSHNKYEYEEDLDIIKIDRVAHTAMALPCDYGFIPQTRSEDGDHLDGLVLLDSASFSGCLVPARPIGVLYMIDSGEKDEKIIAVPVDDPRYKHITDLDQLSPHFTKEIQHYFEHYKDLQGKKVEITGWGNREKAIEVMNASIE</sequence>
<dbReference type="GO" id="GO:0006796">
    <property type="term" value="P:phosphate-containing compound metabolic process"/>
    <property type="evidence" value="ECO:0007669"/>
    <property type="project" value="InterPro"/>
</dbReference>
<feature type="binding site" evidence="7">
    <location>
        <position position="43"/>
    </location>
    <ligand>
        <name>substrate</name>
    </ligand>
</feature>
<feature type="binding site" evidence="7">
    <location>
        <position position="139"/>
    </location>
    <ligand>
        <name>substrate</name>
    </ligand>
</feature>
<feature type="binding site" evidence="7">
    <location>
        <position position="29"/>
    </location>
    <ligand>
        <name>substrate</name>
    </ligand>
</feature>
<comment type="function">
    <text evidence="7">Catalyzes the hydrolysis of inorganic pyrophosphate (PPi) forming two phosphate ions.</text>
</comment>
<dbReference type="SUPFAM" id="SSF50324">
    <property type="entry name" value="Inorganic pyrophosphatase"/>
    <property type="match status" value="1"/>
</dbReference>
<comment type="subcellular location">
    <subcellularLocation>
        <location evidence="7">Cytoplasm</location>
    </subcellularLocation>
</comment>
<dbReference type="FunFam" id="3.90.80.10:FF:000003">
    <property type="entry name" value="Inorganic pyrophosphatase"/>
    <property type="match status" value="1"/>
</dbReference>
<feature type="binding site" evidence="7">
    <location>
        <position position="65"/>
    </location>
    <ligand>
        <name>Mg(2+)</name>
        <dbReference type="ChEBI" id="CHEBI:18420"/>
        <label>1</label>
    </ligand>
</feature>
<evidence type="ECO:0000256" key="5">
    <source>
        <dbReference type="ARBA" id="ARBA00022842"/>
    </source>
</evidence>
<feature type="binding site" evidence="7">
    <location>
        <position position="70"/>
    </location>
    <ligand>
        <name>Mg(2+)</name>
        <dbReference type="ChEBI" id="CHEBI:18420"/>
        <label>1</label>
    </ligand>
</feature>
<evidence type="ECO:0000256" key="4">
    <source>
        <dbReference type="ARBA" id="ARBA00022801"/>
    </source>
</evidence>
<evidence type="ECO:0000256" key="7">
    <source>
        <dbReference type="HAMAP-Rule" id="MF_00209"/>
    </source>
</evidence>
<evidence type="ECO:0000256" key="3">
    <source>
        <dbReference type="ARBA" id="ARBA00022723"/>
    </source>
</evidence>
<dbReference type="InterPro" id="IPR036649">
    <property type="entry name" value="Pyrophosphatase_sf"/>
</dbReference>
<keyword evidence="3 7" id="KW-0479">Metal-binding</keyword>
<dbReference type="GO" id="GO:0005737">
    <property type="term" value="C:cytoplasm"/>
    <property type="evidence" value="ECO:0007669"/>
    <property type="project" value="UniProtKB-SubCell"/>
</dbReference>
<evidence type="ECO:0000313" key="9">
    <source>
        <dbReference type="Proteomes" id="UP000177328"/>
    </source>
</evidence>
<accession>A0A1F5KKE9</accession>
<organism evidence="8 9">
    <name type="scientific">Candidatus Daviesbacteria bacterium RIFCSPHIGHO2_02_FULL_43_12</name>
    <dbReference type="NCBI Taxonomy" id="1797776"/>
    <lineage>
        <taxon>Bacteria</taxon>
        <taxon>Candidatus Daviesiibacteriota</taxon>
    </lineage>
</organism>
<evidence type="ECO:0000256" key="6">
    <source>
        <dbReference type="ARBA" id="ARBA00047820"/>
    </source>
</evidence>
<comment type="caution">
    <text evidence="8">The sequence shown here is derived from an EMBL/GenBank/DDBJ whole genome shotgun (WGS) entry which is preliminary data.</text>
</comment>
<dbReference type="InterPro" id="IPR008162">
    <property type="entry name" value="Pyrophosphatase"/>
</dbReference>
<keyword evidence="2 7" id="KW-0963">Cytoplasm</keyword>
<comment type="subunit">
    <text evidence="7">Homohexamer.</text>
</comment>
<comment type="cofactor">
    <cofactor evidence="1 7">
        <name>Mg(2+)</name>
        <dbReference type="ChEBI" id="CHEBI:18420"/>
    </cofactor>
</comment>
<dbReference type="HAMAP" id="MF_00209">
    <property type="entry name" value="Inorganic_PPase"/>
    <property type="match status" value="1"/>
</dbReference>
<keyword evidence="4 7" id="KW-0378">Hydrolase</keyword>
<evidence type="ECO:0000313" key="8">
    <source>
        <dbReference type="EMBL" id="OGE41408.1"/>
    </source>
</evidence>
<gene>
    <name evidence="7" type="primary">ppa</name>
    <name evidence="8" type="ORF">A3D25_02690</name>
</gene>
<dbReference type="CDD" id="cd00412">
    <property type="entry name" value="pyrophosphatase"/>
    <property type="match status" value="1"/>
</dbReference>
<dbReference type="EC" id="3.6.1.1" evidence="7"/>
<feature type="binding site" evidence="7">
    <location>
        <position position="70"/>
    </location>
    <ligand>
        <name>Mg(2+)</name>
        <dbReference type="ChEBI" id="CHEBI:18420"/>
        <label>2</label>
    </ligand>
</feature>
<keyword evidence="5 7" id="KW-0460">Magnesium</keyword>
<dbReference type="Pfam" id="PF00719">
    <property type="entry name" value="Pyrophosphatase"/>
    <property type="match status" value="1"/>
</dbReference>
<dbReference type="EMBL" id="MFDD01000002">
    <property type="protein sequence ID" value="OGE41408.1"/>
    <property type="molecule type" value="Genomic_DNA"/>
</dbReference>
<dbReference type="AlphaFoldDB" id="A0A1F5KKE9"/>
<comment type="catalytic activity">
    <reaction evidence="6 7">
        <text>diphosphate + H2O = 2 phosphate + H(+)</text>
        <dbReference type="Rhea" id="RHEA:24576"/>
        <dbReference type="ChEBI" id="CHEBI:15377"/>
        <dbReference type="ChEBI" id="CHEBI:15378"/>
        <dbReference type="ChEBI" id="CHEBI:33019"/>
        <dbReference type="ChEBI" id="CHEBI:43474"/>
        <dbReference type="EC" id="3.6.1.1"/>
    </reaction>
</comment>
<comment type="similarity">
    <text evidence="7">Belongs to the PPase family.</text>
</comment>
<dbReference type="PANTHER" id="PTHR10286">
    <property type="entry name" value="INORGANIC PYROPHOSPHATASE"/>
    <property type="match status" value="1"/>
</dbReference>
<feature type="binding site" evidence="7">
    <location>
        <position position="55"/>
    </location>
    <ligand>
        <name>substrate</name>
    </ligand>
</feature>
<dbReference type="GO" id="GO:0000287">
    <property type="term" value="F:magnesium ion binding"/>
    <property type="evidence" value="ECO:0007669"/>
    <property type="project" value="UniProtKB-UniRule"/>
</dbReference>
<dbReference type="Gene3D" id="3.90.80.10">
    <property type="entry name" value="Inorganic pyrophosphatase"/>
    <property type="match status" value="1"/>
</dbReference>